<keyword evidence="5" id="KW-0539">Nucleus</keyword>
<gene>
    <name evidence="9" type="ORF">QYE76_027173</name>
    <name evidence="10" type="ORF">QYE76_027179</name>
</gene>
<reference evidence="9" key="1">
    <citation type="submission" date="2023-07" db="EMBL/GenBank/DDBJ databases">
        <title>A chromosome-level genome assembly of Lolium multiflorum.</title>
        <authorList>
            <person name="Chen Y."/>
            <person name="Copetti D."/>
            <person name="Kolliker R."/>
            <person name="Studer B."/>
        </authorList>
    </citation>
    <scope>NUCLEOTIDE SEQUENCE</scope>
    <source>
        <strain evidence="9">02402/16</strain>
        <tissue evidence="9">Leaf</tissue>
    </source>
</reference>
<dbReference type="SUPFAM" id="SSF118290">
    <property type="entry name" value="WRKY DNA-binding domain"/>
    <property type="match status" value="1"/>
</dbReference>
<evidence type="ECO:0000256" key="6">
    <source>
        <dbReference type="ARBA" id="ARBA00060850"/>
    </source>
</evidence>
<dbReference type="GO" id="GO:0010193">
    <property type="term" value="P:response to ozone"/>
    <property type="evidence" value="ECO:0007669"/>
    <property type="project" value="UniProtKB-ARBA"/>
</dbReference>
<dbReference type="InterPro" id="IPR036576">
    <property type="entry name" value="WRKY_dom_sf"/>
</dbReference>
<feature type="region of interest" description="Disordered" evidence="7">
    <location>
        <begin position="194"/>
        <end position="215"/>
    </location>
</feature>
<keyword evidence="3" id="KW-0238">DNA-binding</keyword>
<evidence type="ECO:0000259" key="8">
    <source>
        <dbReference type="PROSITE" id="PS50811"/>
    </source>
</evidence>
<dbReference type="GO" id="GO:0009751">
    <property type="term" value="P:response to salicylic acid"/>
    <property type="evidence" value="ECO:0007669"/>
    <property type="project" value="UniProtKB-ARBA"/>
</dbReference>
<dbReference type="Gene3D" id="2.20.25.80">
    <property type="entry name" value="WRKY domain"/>
    <property type="match status" value="1"/>
</dbReference>
<dbReference type="InterPro" id="IPR003657">
    <property type="entry name" value="WRKY_dom"/>
</dbReference>
<keyword evidence="2" id="KW-0805">Transcription regulation</keyword>
<evidence type="ECO:0000256" key="3">
    <source>
        <dbReference type="ARBA" id="ARBA00023125"/>
    </source>
</evidence>
<sequence length="298" mass="32404">MESLVDGNGGGSRRVMTELSHIQELVKQLDVHLGGCPDLCKHLAAQIVTITEKSIGMIMSGHFHGSKRSAADARIDSGMPKKRKMMQKGDRRVRVSSADAGEDDGYSWRKYGQKEILGAQHPRAYYRCTHRKTQGCAAIKQVQRADEDPTLYDVTYHGTHTCLHKTAAVNEQPATPNPDAGSLLKSLSSSLTVNTEGLTPGPQQSTPFSFSSPSVSGLTAPPEHYTFSTPSTSENCFGQGVSLSPSLPELSPATSDWSYIPINPFEEDLRIVSGPETGLSLDELFDPNFDVSFFLAEM</sequence>
<dbReference type="EMBL" id="JAUUTY010001503">
    <property type="protein sequence ID" value="KAK1556164.1"/>
    <property type="molecule type" value="Genomic_DNA"/>
</dbReference>
<dbReference type="InterPro" id="IPR044810">
    <property type="entry name" value="WRKY_plant"/>
</dbReference>
<dbReference type="AlphaFoldDB" id="A0AAD8UVU4"/>
<evidence type="ECO:0000256" key="2">
    <source>
        <dbReference type="ARBA" id="ARBA00023015"/>
    </source>
</evidence>
<evidence type="ECO:0000256" key="5">
    <source>
        <dbReference type="ARBA" id="ARBA00023242"/>
    </source>
</evidence>
<keyword evidence="4" id="KW-0804">Transcription</keyword>
<dbReference type="EMBL" id="JAUUTY010000209">
    <property type="protein sequence ID" value="KAK1602659.1"/>
    <property type="molecule type" value="Genomic_DNA"/>
</dbReference>
<evidence type="ECO:0000313" key="10">
    <source>
        <dbReference type="EMBL" id="KAK1602659.1"/>
    </source>
</evidence>
<dbReference type="GO" id="GO:0005634">
    <property type="term" value="C:nucleus"/>
    <property type="evidence" value="ECO:0007669"/>
    <property type="project" value="UniProtKB-SubCell"/>
</dbReference>
<dbReference type="PANTHER" id="PTHR32096">
    <property type="entry name" value="WRKY TRANSCRIPTION FACTOR 30-RELATED-RELATED"/>
    <property type="match status" value="1"/>
</dbReference>
<dbReference type="SMART" id="SM00774">
    <property type="entry name" value="WRKY"/>
    <property type="match status" value="1"/>
</dbReference>
<dbReference type="FunFam" id="2.20.25.80:FF:000009">
    <property type="entry name" value="WRKY transcription factor 53"/>
    <property type="match status" value="1"/>
</dbReference>
<dbReference type="GO" id="GO:0010150">
    <property type="term" value="P:leaf senescence"/>
    <property type="evidence" value="ECO:0007669"/>
    <property type="project" value="UniProtKB-ARBA"/>
</dbReference>
<proteinExistence type="inferred from homology"/>
<dbReference type="GO" id="GO:0000976">
    <property type="term" value="F:transcription cis-regulatory region binding"/>
    <property type="evidence" value="ECO:0007669"/>
    <property type="project" value="TreeGrafter"/>
</dbReference>
<dbReference type="Pfam" id="PF03106">
    <property type="entry name" value="WRKY"/>
    <property type="match status" value="1"/>
</dbReference>
<protein>
    <recommendedName>
        <fullName evidence="8">WRKY domain-containing protein</fullName>
    </recommendedName>
</protein>
<feature type="compositionally biased region" description="Low complexity" evidence="7">
    <location>
        <begin position="200"/>
        <end position="215"/>
    </location>
</feature>
<keyword evidence="11" id="KW-1185">Reference proteome</keyword>
<feature type="domain" description="WRKY" evidence="8">
    <location>
        <begin position="97"/>
        <end position="160"/>
    </location>
</feature>
<evidence type="ECO:0000313" key="9">
    <source>
        <dbReference type="EMBL" id="KAK1556164.1"/>
    </source>
</evidence>
<dbReference type="GO" id="GO:0042542">
    <property type="term" value="P:response to hydrogen peroxide"/>
    <property type="evidence" value="ECO:0007669"/>
    <property type="project" value="UniProtKB-ARBA"/>
</dbReference>
<dbReference type="PROSITE" id="PS50811">
    <property type="entry name" value="WRKY"/>
    <property type="match status" value="1"/>
</dbReference>
<comment type="subcellular location">
    <subcellularLocation>
        <location evidence="1">Nucleus</location>
    </subcellularLocation>
</comment>
<comment type="caution">
    <text evidence="9">The sequence shown here is derived from an EMBL/GenBank/DDBJ whole genome shotgun (WGS) entry which is preliminary data.</text>
</comment>
<accession>A0AAD8UVU4</accession>
<evidence type="ECO:0000313" key="11">
    <source>
        <dbReference type="Proteomes" id="UP001231189"/>
    </source>
</evidence>
<organism evidence="9 11">
    <name type="scientific">Lolium multiflorum</name>
    <name type="common">Italian ryegrass</name>
    <name type="synonym">Lolium perenne subsp. multiflorum</name>
    <dbReference type="NCBI Taxonomy" id="4521"/>
    <lineage>
        <taxon>Eukaryota</taxon>
        <taxon>Viridiplantae</taxon>
        <taxon>Streptophyta</taxon>
        <taxon>Embryophyta</taxon>
        <taxon>Tracheophyta</taxon>
        <taxon>Spermatophyta</taxon>
        <taxon>Magnoliopsida</taxon>
        <taxon>Liliopsida</taxon>
        <taxon>Poales</taxon>
        <taxon>Poaceae</taxon>
        <taxon>BOP clade</taxon>
        <taxon>Pooideae</taxon>
        <taxon>Poodae</taxon>
        <taxon>Poeae</taxon>
        <taxon>Poeae Chloroplast Group 2 (Poeae type)</taxon>
        <taxon>Loliodinae</taxon>
        <taxon>Loliinae</taxon>
        <taxon>Lolium</taxon>
    </lineage>
</organism>
<comment type="similarity">
    <text evidence="6">Belongs to the WRKY group III family.</text>
</comment>
<evidence type="ECO:0000256" key="1">
    <source>
        <dbReference type="ARBA" id="ARBA00004123"/>
    </source>
</evidence>
<dbReference type="Proteomes" id="UP001231189">
    <property type="component" value="Unassembled WGS sequence"/>
</dbReference>
<dbReference type="GO" id="GO:0003700">
    <property type="term" value="F:DNA-binding transcription factor activity"/>
    <property type="evidence" value="ECO:0007669"/>
    <property type="project" value="InterPro"/>
</dbReference>
<dbReference type="PANTHER" id="PTHR32096:SF143">
    <property type="entry name" value="OS09G0334500 PROTEIN"/>
    <property type="match status" value="1"/>
</dbReference>
<evidence type="ECO:0000256" key="7">
    <source>
        <dbReference type="SAM" id="MobiDB-lite"/>
    </source>
</evidence>
<evidence type="ECO:0000256" key="4">
    <source>
        <dbReference type="ARBA" id="ARBA00023163"/>
    </source>
</evidence>
<name>A0AAD8UVU4_LOLMU</name>